<proteinExistence type="predicted"/>
<dbReference type="EMBL" id="MU003869">
    <property type="protein sequence ID" value="KAF2716556.1"/>
    <property type="molecule type" value="Genomic_DNA"/>
</dbReference>
<sequence length="392" mass="45333">MSLTVSSADCTHATNFMLWHRLPSELKLKVITFVMPKIELHYDDTTSSGQVWDMKMLNDHHIVAWLESRCVNKEFNTLIVEVWKHNATACIEFDREMLAPPGIISNVWLDEYKERLMVSIPTNKFTQLRRLELCMTYGVHENFNERTRGLLCHCNRYHASSYCRLYSDSLDTASVVPSPLPIYRSVEEAHRGIKAKIMEEVGLRGADAEGLLEDITIHNKNYYNWKRLISPAAHAIPSAFDYIVESLMRVTISFERDPKGFDALDSAFNVGWDGKTSISFEKLPRTDKSEPLNKFLAIVEEITSRNFRLALNPNPSLGDPILNKIDALEEEDIWQIDCEQLEHMGLVQRMRMVLMHFETYWNPKWGDRAVLILEDRQMKDAVARAFGRELYG</sequence>
<name>A0A9P4Q144_9PEZI</name>
<dbReference type="Proteomes" id="UP000799441">
    <property type="component" value="Unassembled WGS sequence"/>
</dbReference>
<evidence type="ECO:0000313" key="2">
    <source>
        <dbReference type="Proteomes" id="UP000799441"/>
    </source>
</evidence>
<gene>
    <name evidence="1" type="ORF">K431DRAFT_298553</name>
</gene>
<protein>
    <submittedName>
        <fullName evidence="1">Uncharacterized protein</fullName>
    </submittedName>
</protein>
<reference evidence="1" key="1">
    <citation type="journal article" date="2020" name="Stud. Mycol.">
        <title>101 Dothideomycetes genomes: a test case for predicting lifestyles and emergence of pathogens.</title>
        <authorList>
            <person name="Haridas S."/>
            <person name="Albert R."/>
            <person name="Binder M."/>
            <person name="Bloem J."/>
            <person name="Labutti K."/>
            <person name="Salamov A."/>
            <person name="Andreopoulos B."/>
            <person name="Baker S."/>
            <person name="Barry K."/>
            <person name="Bills G."/>
            <person name="Bluhm B."/>
            <person name="Cannon C."/>
            <person name="Castanera R."/>
            <person name="Culley D."/>
            <person name="Daum C."/>
            <person name="Ezra D."/>
            <person name="Gonzalez J."/>
            <person name="Henrissat B."/>
            <person name="Kuo A."/>
            <person name="Liang C."/>
            <person name="Lipzen A."/>
            <person name="Lutzoni F."/>
            <person name="Magnuson J."/>
            <person name="Mondo S."/>
            <person name="Nolan M."/>
            <person name="Ohm R."/>
            <person name="Pangilinan J."/>
            <person name="Park H.-J."/>
            <person name="Ramirez L."/>
            <person name="Alfaro M."/>
            <person name="Sun H."/>
            <person name="Tritt A."/>
            <person name="Yoshinaga Y."/>
            <person name="Zwiers L.-H."/>
            <person name="Turgeon B."/>
            <person name="Goodwin S."/>
            <person name="Spatafora J."/>
            <person name="Crous P."/>
            <person name="Grigoriev I."/>
        </authorList>
    </citation>
    <scope>NUCLEOTIDE SEQUENCE</scope>
    <source>
        <strain evidence="1">CBS 116435</strain>
    </source>
</reference>
<organism evidence="1 2">
    <name type="scientific">Polychaeton citri CBS 116435</name>
    <dbReference type="NCBI Taxonomy" id="1314669"/>
    <lineage>
        <taxon>Eukaryota</taxon>
        <taxon>Fungi</taxon>
        <taxon>Dikarya</taxon>
        <taxon>Ascomycota</taxon>
        <taxon>Pezizomycotina</taxon>
        <taxon>Dothideomycetes</taxon>
        <taxon>Dothideomycetidae</taxon>
        <taxon>Capnodiales</taxon>
        <taxon>Capnodiaceae</taxon>
        <taxon>Polychaeton</taxon>
    </lineage>
</organism>
<keyword evidence="2" id="KW-1185">Reference proteome</keyword>
<evidence type="ECO:0000313" key="1">
    <source>
        <dbReference type="EMBL" id="KAF2716556.1"/>
    </source>
</evidence>
<dbReference type="AlphaFoldDB" id="A0A9P4Q144"/>
<accession>A0A9P4Q144</accession>
<comment type="caution">
    <text evidence="1">The sequence shown here is derived from an EMBL/GenBank/DDBJ whole genome shotgun (WGS) entry which is preliminary data.</text>
</comment>